<protein>
    <recommendedName>
        <fullName evidence="2">RNA polymerase sigma-70 domain-containing protein</fullName>
    </recommendedName>
</protein>
<accession>A0A2K8KC60</accession>
<dbReference type="AlphaFoldDB" id="A0A2K8KC60"/>
<dbReference type="PRINTS" id="PR00046">
    <property type="entry name" value="SIGMA70FCT"/>
</dbReference>
<gene>
    <name evidence="3" type="ORF">CUN91_00840</name>
</gene>
<dbReference type="InterPro" id="IPR050239">
    <property type="entry name" value="Sigma-70_RNA_pol_init_factors"/>
</dbReference>
<reference evidence="3 4" key="1">
    <citation type="submission" date="2017-11" db="EMBL/GenBank/DDBJ databases">
        <title>The genome sequence of Candidatus Carsonella ruddii from the psyllid Bactericera trigonica.</title>
        <authorList>
            <person name="Katsir L."/>
            <person name="Zhepu R."/>
            <person name="Piasezky A."/>
            <person name="Jong J."/>
            <person name="Sela N."/>
            <person name="Freilich S."/>
            <person name="Bahar O."/>
        </authorList>
    </citation>
    <scope>NUCLEOTIDE SEQUENCE [LARGE SCALE GENOMIC DNA]</scope>
    <source>
        <strain evidence="3 4">BT</strain>
    </source>
</reference>
<dbReference type="GO" id="GO:0003700">
    <property type="term" value="F:DNA-binding transcription factor activity"/>
    <property type="evidence" value="ECO:0007669"/>
    <property type="project" value="InterPro"/>
</dbReference>
<evidence type="ECO:0000313" key="4">
    <source>
        <dbReference type="Proteomes" id="UP000230531"/>
    </source>
</evidence>
<dbReference type="PANTHER" id="PTHR30603">
    <property type="entry name" value="RNA POLYMERASE SIGMA FACTOR RPO"/>
    <property type="match status" value="1"/>
</dbReference>
<dbReference type="Pfam" id="PF04545">
    <property type="entry name" value="Sigma70_r4"/>
    <property type="match status" value="1"/>
</dbReference>
<dbReference type="SUPFAM" id="SSF88659">
    <property type="entry name" value="Sigma3 and sigma4 domains of RNA polymerase sigma factors"/>
    <property type="match status" value="1"/>
</dbReference>
<feature type="domain" description="RNA polymerase sigma-70" evidence="2">
    <location>
        <begin position="299"/>
        <end position="325"/>
    </location>
</feature>
<keyword evidence="1" id="KW-0472">Membrane</keyword>
<dbReference type="InterPro" id="IPR000943">
    <property type="entry name" value="RNA_pol_sigma70"/>
</dbReference>
<dbReference type="Proteomes" id="UP000230531">
    <property type="component" value="Chromosome"/>
</dbReference>
<evidence type="ECO:0000256" key="1">
    <source>
        <dbReference type="SAM" id="Phobius"/>
    </source>
</evidence>
<dbReference type="Gene3D" id="1.10.10.10">
    <property type="entry name" value="Winged helix-like DNA-binding domain superfamily/Winged helix DNA-binding domain"/>
    <property type="match status" value="1"/>
</dbReference>
<dbReference type="InterPro" id="IPR036388">
    <property type="entry name" value="WH-like_DNA-bd_sf"/>
</dbReference>
<dbReference type="InterPro" id="IPR007630">
    <property type="entry name" value="RNA_pol_sigma70_r4"/>
</dbReference>
<proteinExistence type="predicted"/>
<keyword evidence="1" id="KW-0812">Transmembrane</keyword>
<feature type="transmembrane region" description="Helical" evidence="1">
    <location>
        <begin position="59"/>
        <end position="85"/>
    </location>
</feature>
<dbReference type="PROSITE" id="PS00716">
    <property type="entry name" value="SIGMA70_2"/>
    <property type="match status" value="1"/>
</dbReference>
<keyword evidence="1" id="KW-1133">Transmembrane helix</keyword>
<dbReference type="CDD" id="cd06171">
    <property type="entry name" value="Sigma70_r4"/>
    <property type="match status" value="1"/>
</dbReference>
<dbReference type="OrthoDB" id="9809557at2"/>
<name>A0A2K8KC60_CARRU</name>
<sequence length="345" mass="42800">MNIFFLFLNKNLFPFLKIIKKKFFYIFKNKIKKKINIKNNFFFFFKKINKKNLFKKKIIIINLINSFFFNIYLIKNFILKIFFYFDFFFTKKKFYKKNFNFYKKKIKIKNFLNHIENKIFYINKNLILIKNKKNNIEQLININLIKTIIYLSFIKKKINENILKNNIKILKKILKKYKNKQIYNDLYQECYYEFKNVIFDNNYCNNNFYKFCYWNIKKKMISIINFKKIIFKNQILSIDKPLFYHSLKYFISENDRSFLLEYTRNSLKNLIRELISSLPQREQKIIRLRFGIGHQKYYTLEEIGILHYLTKERIRQIELAIILKIRKPLIIELLKPYVKLLKALE</sequence>
<dbReference type="InterPro" id="IPR013324">
    <property type="entry name" value="RNA_pol_sigma_r3/r4-like"/>
</dbReference>
<dbReference type="GO" id="GO:0006352">
    <property type="term" value="P:DNA-templated transcription initiation"/>
    <property type="evidence" value="ECO:0007669"/>
    <property type="project" value="InterPro"/>
</dbReference>
<dbReference type="EMBL" id="CP024798">
    <property type="protein sequence ID" value="ATX33496.1"/>
    <property type="molecule type" value="Genomic_DNA"/>
</dbReference>
<dbReference type="RefSeq" id="WP_157801564.1">
    <property type="nucleotide sequence ID" value="NZ_CP024798.1"/>
</dbReference>
<evidence type="ECO:0000313" key="3">
    <source>
        <dbReference type="EMBL" id="ATX33496.1"/>
    </source>
</evidence>
<evidence type="ECO:0000259" key="2">
    <source>
        <dbReference type="PROSITE" id="PS00716"/>
    </source>
</evidence>
<organism evidence="3 4">
    <name type="scientific">Carsonella ruddii</name>
    <dbReference type="NCBI Taxonomy" id="114186"/>
    <lineage>
        <taxon>Bacteria</taxon>
        <taxon>Pseudomonadati</taxon>
        <taxon>Pseudomonadota</taxon>
        <taxon>Gammaproteobacteria</taxon>
        <taxon>Oceanospirillales</taxon>
        <taxon>Halomonadaceae</taxon>
        <taxon>Zymobacter group</taxon>
        <taxon>Candidatus Carsonella</taxon>
    </lineage>
</organism>
<dbReference type="PANTHER" id="PTHR30603:SF60">
    <property type="entry name" value="RNA POLYMERASE SIGMA FACTOR RPOD"/>
    <property type="match status" value="1"/>
</dbReference>